<dbReference type="EMBL" id="MCGQ01000169">
    <property type="protein sequence ID" value="OXY84717.1"/>
    <property type="molecule type" value="Genomic_DNA"/>
</dbReference>
<keyword evidence="3" id="KW-1185">Reference proteome</keyword>
<dbReference type="InterPro" id="IPR011008">
    <property type="entry name" value="Dimeric_a/b-barrel"/>
</dbReference>
<dbReference type="Pfam" id="PF03992">
    <property type="entry name" value="ABM"/>
    <property type="match status" value="1"/>
</dbReference>
<evidence type="ECO:0000259" key="1">
    <source>
        <dbReference type="Pfam" id="PF03992"/>
    </source>
</evidence>
<name>A0A233RMV7_STRDA</name>
<evidence type="ECO:0000313" key="2">
    <source>
        <dbReference type="EMBL" id="OXY84717.1"/>
    </source>
</evidence>
<sequence>MNNIGLLARIEAKPEHADEIARLLTEARQLAEAEERTLTWFAFREDATTFGVFDTFENDEDRAEHLRGRIAAALMGAAETMLASPPDIRPVDLLAVKLP</sequence>
<dbReference type="AlphaFoldDB" id="A0A233RMV7"/>
<protein>
    <submittedName>
        <fullName evidence="2">Antibiotic biosynthesis monooxygenase</fullName>
    </submittedName>
</protein>
<accession>A0A233RMV7</accession>
<feature type="domain" description="ABM" evidence="1">
    <location>
        <begin position="5"/>
        <end position="68"/>
    </location>
</feature>
<organism evidence="2 3">
    <name type="scientific">Streptomyces diastatochromogenes</name>
    <dbReference type="NCBI Taxonomy" id="42236"/>
    <lineage>
        <taxon>Bacteria</taxon>
        <taxon>Bacillati</taxon>
        <taxon>Actinomycetota</taxon>
        <taxon>Actinomycetes</taxon>
        <taxon>Kitasatosporales</taxon>
        <taxon>Streptomycetaceae</taxon>
        <taxon>Streptomyces</taxon>
    </lineage>
</organism>
<gene>
    <name evidence="2" type="ORF">BEK98_46260</name>
</gene>
<dbReference type="Proteomes" id="UP000215483">
    <property type="component" value="Unassembled WGS sequence"/>
</dbReference>
<keyword evidence="2" id="KW-0503">Monooxygenase</keyword>
<dbReference type="SUPFAM" id="SSF54909">
    <property type="entry name" value="Dimeric alpha+beta barrel"/>
    <property type="match status" value="1"/>
</dbReference>
<dbReference type="Gene3D" id="3.30.70.100">
    <property type="match status" value="1"/>
</dbReference>
<keyword evidence="2" id="KW-0560">Oxidoreductase</keyword>
<evidence type="ECO:0000313" key="3">
    <source>
        <dbReference type="Proteomes" id="UP000215483"/>
    </source>
</evidence>
<dbReference type="GO" id="GO:0004497">
    <property type="term" value="F:monooxygenase activity"/>
    <property type="evidence" value="ECO:0007669"/>
    <property type="project" value="UniProtKB-KW"/>
</dbReference>
<comment type="caution">
    <text evidence="2">The sequence shown here is derived from an EMBL/GenBank/DDBJ whole genome shotgun (WGS) entry which is preliminary data.</text>
</comment>
<dbReference type="InterPro" id="IPR007138">
    <property type="entry name" value="ABM_dom"/>
</dbReference>
<proteinExistence type="predicted"/>
<reference evidence="2 3" key="1">
    <citation type="submission" date="2016-07" db="EMBL/GenBank/DDBJ databases">
        <title>Draft genome of Streptomyces diastatochromogenes.</title>
        <authorList>
            <person name="Podduturi R."/>
            <person name="Lukassen M.B."/>
            <person name="Clausen N."/>
            <person name="Nielsen J.L."/>
            <person name="Jorgensen N.O."/>
        </authorList>
    </citation>
    <scope>NUCLEOTIDE SEQUENCE [LARGE SCALE GENOMIC DNA]</scope>
    <source>
        <strain evidence="2 3">DSM 40608</strain>
    </source>
</reference>
<dbReference type="RefSeq" id="WP_094222975.1">
    <property type="nucleotide sequence ID" value="NZ_MCGQ01000169.1"/>
</dbReference>
<dbReference type="OrthoDB" id="9804891at2"/>